<keyword evidence="3" id="KW-1133">Transmembrane helix</keyword>
<dbReference type="SUPFAM" id="SSF54523">
    <property type="entry name" value="Pili subunits"/>
    <property type="match status" value="1"/>
</dbReference>
<proteinExistence type="predicted"/>
<gene>
    <name evidence="4" type="ORF">SAMN04490247_0028</name>
</gene>
<evidence type="ECO:0000256" key="1">
    <source>
        <dbReference type="ARBA" id="ARBA00004241"/>
    </source>
</evidence>
<evidence type="ECO:0000313" key="5">
    <source>
        <dbReference type="Proteomes" id="UP000199225"/>
    </source>
</evidence>
<feature type="transmembrane region" description="Helical" evidence="3">
    <location>
        <begin position="12"/>
        <end position="34"/>
    </location>
</feature>
<name>A0A1G8PJM6_9BACI</name>
<dbReference type="Gene3D" id="3.30.700.10">
    <property type="entry name" value="Glycoprotein, Type 4 Pilin"/>
    <property type="match status" value="1"/>
</dbReference>
<dbReference type="STRING" id="86666.SAMN04490247_0028"/>
<evidence type="ECO:0000256" key="3">
    <source>
        <dbReference type="SAM" id="Phobius"/>
    </source>
</evidence>
<evidence type="ECO:0000313" key="4">
    <source>
        <dbReference type="EMBL" id="SDI92556.1"/>
    </source>
</evidence>
<accession>A0A1G8PJM6</accession>
<dbReference type="Proteomes" id="UP000199225">
    <property type="component" value="Unassembled WGS sequence"/>
</dbReference>
<dbReference type="InterPro" id="IPR045584">
    <property type="entry name" value="Pilin-like"/>
</dbReference>
<reference evidence="5" key="1">
    <citation type="submission" date="2016-10" db="EMBL/GenBank/DDBJ databases">
        <authorList>
            <person name="Varghese N."/>
            <person name="Submissions S."/>
        </authorList>
    </citation>
    <scope>NUCLEOTIDE SEQUENCE [LARGE SCALE GENOMIC DNA]</scope>
    <source>
        <strain evidence="5">DSM 4771</strain>
    </source>
</reference>
<dbReference type="EMBL" id="FNEV01000001">
    <property type="protein sequence ID" value="SDI92556.1"/>
    <property type="molecule type" value="Genomic_DNA"/>
</dbReference>
<keyword evidence="3" id="KW-0472">Membrane</keyword>
<dbReference type="GO" id="GO:0009986">
    <property type="term" value="C:cell surface"/>
    <property type="evidence" value="ECO:0007669"/>
    <property type="project" value="UniProtKB-SubCell"/>
</dbReference>
<dbReference type="GO" id="GO:0030420">
    <property type="term" value="P:establishment of competence for transformation"/>
    <property type="evidence" value="ECO:0007669"/>
    <property type="project" value="UniProtKB-KW"/>
</dbReference>
<dbReference type="NCBIfam" id="TIGR02532">
    <property type="entry name" value="IV_pilin_GFxxxE"/>
    <property type="match status" value="1"/>
</dbReference>
<organism evidence="4 5">
    <name type="scientific">Salimicrobium halophilum</name>
    <dbReference type="NCBI Taxonomy" id="86666"/>
    <lineage>
        <taxon>Bacteria</taxon>
        <taxon>Bacillati</taxon>
        <taxon>Bacillota</taxon>
        <taxon>Bacilli</taxon>
        <taxon>Bacillales</taxon>
        <taxon>Bacillaceae</taxon>
        <taxon>Salimicrobium</taxon>
    </lineage>
</organism>
<dbReference type="PANTHER" id="PTHR30093">
    <property type="entry name" value="GENERAL SECRETION PATHWAY PROTEIN G"/>
    <property type="match status" value="1"/>
</dbReference>
<keyword evidence="3" id="KW-0812">Transmembrane</keyword>
<sequence length="158" mass="16738">MKKFRKILKDAKGFTLVELLAVIVILGIIAAIAVPSITGLIDRSERDATVANAEQMIEAARLMVTQENVPAGTTINLSGTHDPENGDYALIEGGFIEEGLEDTEGNSYNEGAVRYAPNASGSSPYYVYLDGTSFSIGSSSSTADMVNAANLDRSSVNE</sequence>
<evidence type="ECO:0000256" key="2">
    <source>
        <dbReference type="ARBA" id="ARBA00023287"/>
    </source>
</evidence>
<keyword evidence="2" id="KW-0178">Competence</keyword>
<dbReference type="AlphaFoldDB" id="A0A1G8PJM6"/>
<dbReference type="Pfam" id="PF07963">
    <property type="entry name" value="N_methyl"/>
    <property type="match status" value="1"/>
</dbReference>
<dbReference type="InterPro" id="IPR012902">
    <property type="entry name" value="N_methyl_site"/>
</dbReference>
<keyword evidence="5" id="KW-1185">Reference proteome</keyword>
<protein>
    <submittedName>
        <fullName evidence="4">Type IV pilus assembly protein PilA</fullName>
    </submittedName>
</protein>
<dbReference type="PROSITE" id="PS00409">
    <property type="entry name" value="PROKAR_NTER_METHYL"/>
    <property type="match status" value="1"/>
</dbReference>
<dbReference type="RefSeq" id="WP_093190546.1">
    <property type="nucleotide sequence ID" value="NZ_FNEV01000001.1"/>
</dbReference>
<dbReference type="OrthoDB" id="2454081at2"/>
<comment type="subcellular location">
    <subcellularLocation>
        <location evidence="1">Cell surface</location>
    </subcellularLocation>
</comment>